<protein>
    <recommendedName>
        <fullName evidence="3 7">UTP--glucose-1-phosphate uridylyltransferase</fullName>
        <ecNumber evidence="2 7">2.7.7.9</ecNumber>
    </recommendedName>
    <alternativeName>
        <fullName evidence="7">UDP-glucose pyrophosphorylase</fullName>
    </alternativeName>
</protein>
<dbReference type="SUPFAM" id="SSF53448">
    <property type="entry name" value="Nucleotide-diphospho-sugar transferases"/>
    <property type="match status" value="1"/>
</dbReference>
<accession>A0ABV1NJM4</accession>
<dbReference type="RefSeq" id="WP_349683201.1">
    <property type="nucleotide sequence ID" value="NZ_JBEGDD010000001.1"/>
</dbReference>
<evidence type="ECO:0000256" key="3">
    <source>
        <dbReference type="ARBA" id="ARBA00019048"/>
    </source>
</evidence>
<evidence type="ECO:0000256" key="6">
    <source>
        <dbReference type="ARBA" id="ARBA00048128"/>
    </source>
</evidence>
<evidence type="ECO:0000313" key="9">
    <source>
        <dbReference type="EMBL" id="MEQ7154045.1"/>
    </source>
</evidence>
<evidence type="ECO:0000256" key="7">
    <source>
        <dbReference type="RuleBase" id="RU361259"/>
    </source>
</evidence>
<organism evidence="9 10">
    <name type="scientific">Brevundimonas aurifodinae</name>
    <dbReference type="NCBI Taxonomy" id="1508312"/>
    <lineage>
        <taxon>Bacteria</taxon>
        <taxon>Pseudomonadati</taxon>
        <taxon>Pseudomonadota</taxon>
        <taxon>Alphaproteobacteria</taxon>
        <taxon>Caulobacterales</taxon>
        <taxon>Caulobacteraceae</taxon>
        <taxon>Brevundimonas</taxon>
    </lineage>
</organism>
<evidence type="ECO:0000256" key="2">
    <source>
        <dbReference type="ARBA" id="ARBA00012415"/>
    </source>
</evidence>
<dbReference type="GO" id="GO:0003983">
    <property type="term" value="F:UTP:glucose-1-phosphate uridylyltransferase activity"/>
    <property type="evidence" value="ECO:0007669"/>
    <property type="project" value="UniProtKB-EC"/>
</dbReference>
<dbReference type="PANTHER" id="PTHR43197">
    <property type="entry name" value="UTP--GLUCOSE-1-PHOSPHATE URIDYLYLTRANSFERASE"/>
    <property type="match status" value="1"/>
</dbReference>
<gene>
    <name evidence="9" type="primary">galU</name>
    <name evidence="9" type="ORF">ABN401_02330</name>
</gene>
<comment type="catalytic activity">
    <reaction evidence="6 7">
        <text>alpha-D-glucose 1-phosphate + UTP + H(+) = UDP-alpha-D-glucose + diphosphate</text>
        <dbReference type="Rhea" id="RHEA:19889"/>
        <dbReference type="ChEBI" id="CHEBI:15378"/>
        <dbReference type="ChEBI" id="CHEBI:33019"/>
        <dbReference type="ChEBI" id="CHEBI:46398"/>
        <dbReference type="ChEBI" id="CHEBI:58601"/>
        <dbReference type="ChEBI" id="CHEBI:58885"/>
        <dbReference type="EC" id="2.7.7.9"/>
    </reaction>
</comment>
<keyword evidence="10" id="KW-1185">Reference proteome</keyword>
<reference evidence="9 10" key="1">
    <citation type="submission" date="2024-06" db="EMBL/GenBank/DDBJ databases">
        <title>Brevundimonas sp. C11.</title>
        <authorList>
            <person name="Maltman C."/>
        </authorList>
    </citation>
    <scope>NUCLEOTIDE SEQUENCE [LARGE SCALE GENOMIC DNA]</scope>
    <source>
        <strain evidence="9 10">C11</strain>
    </source>
</reference>
<evidence type="ECO:0000313" key="10">
    <source>
        <dbReference type="Proteomes" id="UP001445732"/>
    </source>
</evidence>
<dbReference type="InterPro" id="IPR029044">
    <property type="entry name" value="Nucleotide-diphossugar_trans"/>
</dbReference>
<evidence type="ECO:0000256" key="5">
    <source>
        <dbReference type="ARBA" id="ARBA00022695"/>
    </source>
</evidence>
<feature type="domain" description="Nucleotidyl transferase" evidence="8">
    <location>
        <begin position="11"/>
        <end position="271"/>
    </location>
</feature>
<dbReference type="Gene3D" id="3.90.550.10">
    <property type="entry name" value="Spore Coat Polysaccharide Biosynthesis Protein SpsA, Chain A"/>
    <property type="match status" value="1"/>
</dbReference>
<sequence>MPPHSRRLRKAVLPVAGLGTRVLPGTKTTPKELLNVVDRPILSYIVEEAREAGIEHIVFVTGRSKGAIEDYFDHQIELEAQLAAKGKTEILEMMNAELATAGEMSFTRQMQPLGLGHAVWCARDIIGDEPFAVLLPDVIVDAEPGALKQLVGAYEELGGNVIGVEAVPETETHKYGIVDPESRAGDRIRMKGMVEKPAQGTAPSNLSIAGRYILQPEIFGILEGQERGAGGEIQLTDGMARLMRDQSFTAVQYSGVTHDCGDKIGLLRANVALALKRPDLGKAARAAIEGLLGR</sequence>
<proteinExistence type="inferred from homology"/>
<name>A0ABV1NJM4_9CAUL</name>
<dbReference type="PANTHER" id="PTHR43197:SF1">
    <property type="entry name" value="UTP--GLUCOSE-1-PHOSPHATE URIDYLYLTRANSFERASE"/>
    <property type="match status" value="1"/>
</dbReference>
<comment type="caution">
    <text evidence="9">The sequence shown here is derived from an EMBL/GenBank/DDBJ whole genome shotgun (WGS) entry which is preliminary data.</text>
</comment>
<dbReference type="EMBL" id="JBEGDD010000001">
    <property type="protein sequence ID" value="MEQ7154045.1"/>
    <property type="molecule type" value="Genomic_DNA"/>
</dbReference>
<dbReference type="InterPro" id="IPR005835">
    <property type="entry name" value="NTP_transferase_dom"/>
</dbReference>
<comment type="similarity">
    <text evidence="1 7">Belongs to the UDPGP type 2 family.</text>
</comment>
<evidence type="ECO:0000259" key="8">
    <source>
        <dbReference type="Pfam" id="PF00483"/>
    </source>
</evidence>
<keyword evidence="4 7" id="KW-0808">Transferase</keyword>
<keyword evidence="5 7" id="KW-0548">Nucleotidyltransferase</keyword>
<dbReference type="Pfam" id="PF00483">
    <property type="entry name" value="NTP_transferase"/>
    <property type="match status" value="1"/>
</dbReference>
<dbReference type="InterPro" id="IPR005771">
    <property type="entry name" value="GalU_uridylyltTrfase_bac/arc"/>
</dbReference>
<evidence type="ECO:0000256" key="4">
    <source>
        <dbReference type="ARBA" id="ARBA00022679"/>
    </source>
</evidence>
<evidence type="ECO:0000256" key="1">
    <source>
        <dbReference type="ARBA" id="ARBA00006890"/>
    </source>
</evidence>
<dbReference type="NCBIfam" id="TIGR01099">
    <property type="entry name" value="galU"/>
    <property type="match status" value="1"/>
</dbReference>
<dbReference type="Proteomes" id="UP001445732">
    <property type="component" value="Unassembled WGS sequence"/>
</dbReference>
<dbReference type="CDD" id="cd02541">
    <property type="entry name" value="UGPase_prokaryotic"/>
    <property type="match status" value="1"/>
</dbReference>
<dbReference type="EC" id="2.7.7.9" evidence="2 7"/>